<organism evidence="1">
    <name type="scientific">Oikopleura dioica</name>
    <name type="common">Tunicate</name>
    <dbReference type="NCBI Taxonomy" id="34765"/>
    <lineage>
        <taxon>Eukaryota</taxon>
        <taxon>Metazoa</taxon>
        <taxon>Chordata</taxon>
        <taxon>Tunicata</taxon>
        <taxon>Appendicularia</taxon>
        <taxon>Copelata</taxon>
        <taxon>Oikopleuridae</taxon>
        <taxon>Oikopleura</taxon>
    </lineage>
</organism>
<dbReference type="EMBL" id="FN656926">
    <property type="protein sequence ID" value="CBY42173.1"/>
    <property type="molecule type" value="Genomic_DNA"/>
</dbReference>
<protein>
    <submittedName>
        <fullName evidence="1">Uncharacterized protein</fullName>
    </submittedName>
</protein>
<proteinExistence type="predicted"/>
<dbReference type="AlphaFoldDB" id="E4Z395"/>
<feature type="non-terminal residue" evidence="1">
    <location>
        <position position="1"/>
    </location>
</feature>
<dbReference type="Proteomes" id="UP000011014">
    <property type="component" value="Unassembled WGS sequence"/>
</dbReference>
<gene>
    <name evidence="1" type="ORF">GSOID_T00025841001</name>
</gene>
<accession>E4Z395</accession>
<name>E4Z395_OIKDI</name>
<reference evidence="1" key="1">
    <citation type="journal article" date="2010" name="Science">
        <title>Plasticity of animal genome architecture unmasked by rapid evolution of a pelagic tunicate.</title>
        <authorList>
            <person name="Denoeud F."/>
            <person name="Henriet S."/>
            <person name="Mungpakdee S."/>
            <person name="Aury J.M."/>
            <person name="Da Silva C."/>
            <person name="Brinkmann H."/>
            <person name="Mikhaleva J."/>
            <person name="Olsen L.C."/>
            <person name="Jubin C."/>
            <person name="Canestro C."/>
            <person name="Bouquet J.M."/>
            <person name="Danks G."/>
            <person name="Poulain J."/>
            <person name="Campsteijn C."/>
            <person name="Adamski M."/>
            <person name="Cross I."/>
            <person name="Yadetie F."/>
            <person name="Muffato M."/>
            <person name="Louis A."/>
            <person name="Butcher S."/>
            <person name="Tsagkogeorga G."/>
            <person name="Konrad A."/>
            <person name="Singh S."/>
            <person name="Jensen M.F."/>
            <person name="Cong E.H."/>
            <person name="Eikeseth-Otteraa H."/>
            <person name="Noel B."/>
            <person name="Anthouard V."/>
            <person name="Porcel B.M."/>
            <person name="Kachouri-Lafond R."/>
            <person name="Nishino A."/>
            <person name="Ugolini M."/>
            <person name="Chourrout P."/>
            <person name="Nishida H."/>
            <person name="Aasland R."/>
            <person name="Huzurbazar S."/>
            <person name="Westhof E."/>
            <person name="Delsuc F."/>
            <person name="Lehrach H."/>
            <person name="Reinhardt R."/>
            <person name="Weissenbach J."/>
            <person name="Roy S.W."/>
            <person name="Artiguenave F."/>
            <person name="Postlethwait J.H."/>
            <person name="Manak J.R."/>
            <person name="Thompson E.M."/>
            <person name="Jaillon O."/>
            <person name="Du Pasquier L."/>
            <person name="Boudinot P."/>
            <person name="Liberles D.A."/>
            <person name="Volff J.N."/>
            <person name="Philippe H."/>
            <person name="Lenhard B."/>
            <person name="Roest Crollius H."/>
            <person name="Wincker P."/>
            <person name="Chourrout D."/>
        </authorList>
    </citation>
    <scope>NUCLEOTIDE SEQUENCE [LARGE SCALE GENOMIC DNA]</scope>
</reference>
<evidence type="ECO:0000313" key="1">
    <source>
        <dbReference type="EMBL" id="CBY42173.1"/>
    </source>
</evidence>
<sequence>IFAAVFLRVKKPFHSAICTRIQIDRITVRCSYDRLSVKRDANA</sequence>